<dbReference type="PANTHER" id="PTHR37848:SF1">
    <property type="entry name" value="SUN DOMAIN-CONTAINING PROTEIN"/>
    <property type="match status" value="1"/>
</dbReference>
<keyword evidence="4" id="KW-1185">Reference proteome</keyword>
<gene>
    <name evidence="3" type="ORF">CDD80_5007</name>
</gene>
<organism evidence="3 4">
    <name type="scientific">Ophiocordyceps camponoti-rufipedis</name>
    <dbReference type="NCBI Taxonomy" id="2004952"/>
    <lineage>
        <taxon>Eukaryota</taxon>
        <taxon>Fungi</taxon>
        <taxon>Dikarya</taxon>
        <taxon>Ascomycota</taxon>
        <taxon>Pezizomycotina</taxon>
        <taxon>Sordariomycetes</taxon>
        <taxon>Hypocreomycetidae</taxon>
        <taxon>Hypocreales</taxon>
        <taxon>Ophiocordycipitaceae</taxon>
        <taxon>Ophiocordyceps</taxon>
    </lineage>
</organism>
<dbReference type="Proteomes" id="UP000226431">
    <property type="component" value="Unassembled WGS sequence"/>
</dbReference>
<proteinExistence type="predicted"/>
<keyword evidence="2" id="KW-0812">Transmembrane</keyword>
<feature type="compositionally biased region" description="Low complexity" evidence="1">
    <location>
        <begin position="1"/>
        <end position="16"/>
    </location>
</feature>
<keyword evidence="2" id="KW-1133">Transmembrane helix</keyword>
<dbReference type="EMBL" id="NJES01000478">
    <property type="protein sequence ID" value="PHH71764.1"/>
    <property type="molecule type" value="Genomic_DNA"/>
</dbReference>
<sequence length="398" mass="44570">MGKPSAPGSASDSPSARLTEPRSAISLHGPSSAPYRDDPAATDNDDDDDDELPPLYSEHDEYHDEGPLVDPLVPPGTGPLVSPFGHDSEGAVAYYMDRRLDSDPVFLADHIRRLAVVPPRPSVRLRGTHRQRRRRAGDNSHVTGGDDVVVDFDIRIELTHLLYADIRRQQAWRALVTAGNFEKVRRGTVFPDRAPGFGGAPGGDVERDGVPGLEQWCHRFCASPARLRCFSLERRIVGWDWDLLRRRLEGLVRASNYRGHAVVSFPIGNAQADIYSDCRPNRWRLTGWIRFIFYASLLFLITWPWLFLRTRRWETVAAEWYVSMPTSVPGRRQYAAGVSEERWYALWAPAIQRAMLDRRDGLLDQGDLERARSEVAGAGVGAAMGVVDRSFGWGGDEA</sequence>
<name>A0A2C5YXJ0_9HYPO</name>
<accession>A0A2C5YXJ0</accession>
<feature type="region of interest" description="Disordered" evidence="1">
    <location>
        <begin position="1"/>
        <end position="78"/>
    </location>
</feature>
<reference evidence="3 4" key="1">
    <citation type="submission" date="2017-06" db="EMBL/GenBank/DDBJ databases">
        <title>Ant-infecting Ophiocordyceps genomes reveal a high diversity of potential behavioral manipulation genes and a possible major role for enterotoxins.</title>
        <authorList>
            <person name="De Bekker C."/>
            <person name="Evans H.C."/>
            <person name="Brachmann A."/>
            <person name="Hughes D.P."/>
        </authorList>
    </citation>
    <scope>NUCLEOTIDE SEQUENCE [LARGE SCALE GENOMIC DNA]</scope>
    <source>
        <strain evidence="3 4">Map16</strain>
    </source>
</reference>
<comment type="caution">
    <text evidence="3">The sequence shown here is derived from an EMBL/GenBank/DDBJ whole genome shotgun (WGS) entry which is preliminary data.</text>
</comment>
<dbReference type="PANTHER" id="PTHR37848">
    <property type="entry name" value="EXPRESSED PROTEIN"/>
    <property type="match status" value="1"/>
</dbReference>
<feature type="compositionally biased region" description="Acidic residues" evidence="1">
    <location>
        <begin position="43"/>
        <end position="52"/>
    </location>
</feature>
<evidence type="ECO:0000256" key="2">
    <source>
        <dbReference type="SAM" id="Phobius"/>
    </source>
</evidence>
<dbReference type="OrthoDB" id="203796at2759"/>
<evidence type="ECO:0000256" key="1">
    <source>
        <dbReference type="SAM" id="MobiDB-lite"/>
    </source>
</evidence>
<dbReference type="AlphaFoldDB" id="A0A2C5YXJ0"/>
<keyword evidence="2" id="KW-0472">Membrane</keyword>
<evidence type="ECO:0000313" key="4">
    <source>
        <dbReference type="Proteomes" id="UP000226431"/>
    </source>
</evidence>
<feature type="transmembrane region" description="Helical" evidence="2">
    <location>
        <begin position="288"/>
        <end position="308"/>
    </location>
</feature>
<protein>
    <submittedName>
        <fullName evidence="3">Uncharacterized protein</fullName>
    </submittedName>
</protein>
<evidence type="ECO:0000313" key="3">
    <source>
        <dbReference type="EMBL" id="PHH71764.1"/>
    </source>
</evidence>
<feature type="compositionally biased region" description="Basic and acidic residues" evidence="1">
    <location>
        <begin position="57"/>
        <end position="66"/>
    </location>
</feature>